<keyword evidence="2" id="KW-1185">Reference proteome</keyword>
<comment type="caution">
    <text evidence="1">The sequence shown here is derived from an EMBL/GenBank/DDBJ whole genome shotgun (WGS) entry which is preliminary data.</text>
</comment>
<accession>A0ABT3J941</accession>
<evidence type="ECO:0000313" key="2">
    <source>
        <dbReference type="Proteomes" id="UP001207582"/>
    </source>
</evidence>
<gene>
    <name evidence="1" type="ORF">OM960_21985</name>
</gene>
<dbReference type="Proteomes" id="UP001207582">
    <property type="component" value="Unassembled WGS sequence"/>
</dbReference>
<dbReference type="EMBL" id="JAPDOG010000034">
    <property type="protein sequence ID" value="MCW3784206.1"/>
    <property type="molecule type" value="Genomic_DNA"/>
</dbReference>
<evidence type="ECO:0000313" key="1">
    <source>
        <dbReference type="EMBL" id="MCW3784206.1"/>
    </source>
</evidence>
<reference evidence="1 2" key="1">
    <citation type="submission" date="2022-10" db="EMBL/GenBank/DDBJ databases">
        <title>Defluviimonas sp. CAU 1641 isolated from mud.</title>
        <authorList>
            <person name="Kim W."/>
        </authorList>
    </citation>
    <scope>NUCLEOTIDE SEQUENCE [LARGE SCALE GENOMIC DNA]</scope>
    <source>
        <strain evidence="1 2">CAU 1641</strain>
    </source>
</reference>
<proteinExistence type="predicted"/>
<protein>
    <recommendedName>
        <fullName evidence="3">YARHG domain-containing protein</fullName>
    </recommendedName>
</protein>
<sequence length="168" mass="18833">MHDPIASSRRPLMSDLPIRGFGRRAHLITSFFVGVALFSSLSGQVAAQADDRYSECARLLETEPLNQFGALSKSRDFSILSKNGAANKLIGVQCSRDQIYDYFVNNGWIFRSEGNMLLTTNLGTYDHKFAFCYPPKFPESLFSGRCSVFAAVMSLREHVVNFYMHGSK</sequence>
<evidence type="ECO:0008006" key="3">
    <source>
        <dbReference type="Google" id="ProtNLM"/>
    </source>
</evidence>
<name>A0ABT3J941_9RHOB</name>
<organism evidence="1 2">
    <name type="scientific">Defluviimonas salinarum</name>
    <dbReference type="NCBI Taxonomy" id="2992147"/>
    <lineage>
        <taxon>Bacteria</taxon>
        <taxon>Pseudomonadati</taxon>
        <taxon>Pseudomonadota</taxon>
        <taxon>Alphaproteobacteria</taxon>
        <taxon>Rhodobacterales</taxon>
        <taxon>Paracoccaceae</taxon>
        <taxon>Albidovulum</taxon>
    </lineage>
</organism>